<evidence type="ECO:0000313" key="3">
    <source>
        <dbReference type="Proteomes" id="UP001187192"/>
    </source>
</evidence>
<keyword evidence="3" id="KW-1185">Reference proteome</keyword>
<comment type="caution">
    <text evidence="2">The sequence shown here is derived from an EMBL/GenBank/DDBJ whole genome shotgun (WGS) entry which is preliminary data.</text>
</comment>
<gene>
    <name evidence="2" type="ORF">TIFTF001_018011</name>
</gene>
<dbReference type="AlphaFoldDB" id="A0AA88ABN6"/>
<accession>A0AA88ABN6</accession>
<organism evidence="2 3">
    <name type="scientific">Ficus carica</name>
    <name type="common">Common fig</name>
    <dbReference type="NCBI Taxonomy" id="3494"/>
    <lineage>
        <taxon>Eukaryota</taxon>
        <taxon>Viridiplantae</taxon>
        <taxon>Streptophyta</taxon>
        <taxon>Embryophyta</taxon>
        <taxon>Tracheophyta</taxon>
        <taxon>Spermatophyta</taxon>
        <taxon>Magnoliopsida</taxon>
        <taxon>eudicotyledons</taxon>
        <taxon>Gunneridae</taxon>
        <taxon>Pentapetalae</taxon>
        <taxon>rosids</taxon>
        <taxon>fabids</taxon>
        <taxon>Rosales</taxon>
        <taxon>Moraceae</taxon>
        <taxon>Ficeae</taxon>
        <taxon>Ficus</taxon>
    </lineage>
</organism>
<dbReference type="EMBL" id="BTGU01000029">
    <property type="protein sequence ID" value="GMN48840.1"/>
    <property type="molecule type" value="Genomic_DNA"/>
</dbReference>
<reference evidence="2" key="1">
    <citation type="submission" date="2023-07" db="EMBL/GenBank/DDBJ databases">
        <title>draft genome sequence of fig (Ficus carica).</title>
        <authorList>
            <person name="Takahashi T."/>
            <person name="Nishimura K."/>
        </authorList>
    </citation>
    <scope>NUCLEOTIDE SEQUENCE</scope>
</reference>
<evidence type="ECO:0000313" key="2">
    <source>
        <dbReference type="EMBL" id="GMN48840.1"/>
    </source>
</evidence>
<feature type="region of interest" description="Disordered" evidence="1">
    <location>
        <begin position="21"/>
        <end position="110"/>
    </location>
</feature>
<evidence type="ECO:0000256" key="1">
    <source>
        <dbReference type="SAM" id="MobiDB-lite"/>
    </source>
</evidence>
<proteinExistence type="predicted"/>
<protein>
    <submittedName>
        <fullName evidence="2">Uncharacterized protein</fullName>
    </submittedName>
</protein>
<feature type="compositionally biased region" description="Basic residues" evidence="1">
    <location>
        <begin position="101"/>
        <end position="110"/>
    </location>
</feature>
<sequence>MLVGFAIAWLLLRREDLSERLNSRRLTEPRSRNPTELQRIGQWEPRRSPPPTRSPTSDARDLPLLHLLSPTPARSFSLSCSRKRKNSRSLAVVTVAGKRDSRWRKKKHGG</sequence>
<name>A0AA88ABN6_FICCA</name>
<feature type="compositionally biased region" description="Basic and acidic residues" evidence="1">
    <location>
        <begin position="21"/>
        <end position="33"/>
    </location>
</feature>
<dbReference type="Proteomes" id="UP001187192">
    <property type="component" value="Unassembled WGS sequence"/>
</dbReference>